<proteinExistence type="predicted"/>
<protein>
    <submittedName>
        <fullName evidence="3">Skp family chaperone for outer membrane proteins</fullName>
    </submittedName>
</protein>
<sequence>MLRLALGVLALTISCISAAPEIAGVRIADIYRQLKSSQEIAIQAEAAKTAVAEDPRFDALREVQLQMEDLKSQISTLEEGDTAAAERLRQQLIVKSDEEVSLRKEVIVFQGEQFKAIHRRMVDQMEAELAKLHAKAAEIATTHGYPLLIDLSGKTNTTLPFVIYAKDPVDLTDLVLADCELIDSTETPEP</sequence>
<gene>
    <name evidence="3" type="ORF">HNR46_000574</name>
</gene>
<name>A0A840V8R8_9BACT</name>
<dbReference type="AlphaFoldDB" id="A0A840V8R8"/>
<evidence type="ECO:0000313" key="3">
    <source>
        <dbReference type="EMBL" id="MBB5350350.1"/>
    </source>
</evidence>
<dbReference type="SUPFAM" id="SSF111384">
    <property type="entry name" value="OmpH-like"/>
    <property type="match status" value="1"/>
</dbReference>
<accession>A0A840V8R8</accession>
<keyword evidence="4" id="KW-1185">Reference proteome</keyword>
<organism evidence="3 4">
    <name type="scientific">Haloferula luteola</name>
    <dbReference type="NCBI Taxonomy" id="595692"/>
    <lineage>
        <taxon>Bacteria</taxon>
        <taxon>Pseudomonadati</taxon>
        <taxon>Verrucomicrobiota</taxon>
        <taxon>Verrucomicrobiia</taxon>
        <taxon>Verrucomicrobiales</taxon>
        <taxon>Verrucomicrobiaceae</taxon>
        <taxon>Haloferula</taxon>
    </lineage>
</organism>
<dbReference type="InterPro" id="IPR024930">
    <property type="entry name" value="Skp_dom_sf"/>
</dbReference>
<keyword evidence="1" id="KW-0175">Coiled coil</keyword>
<dbReference type="EMBL" id="JACHFD010000002">
    <property type="protein sequence ID" value="MBB5350350.1"/>
    <property type="molecule type" value="Genomic_DNA"/>
</dbReference>
<dbReference type="PROSITE" id="PS51257">
    <property type="entry name" value="PROKAR_LIPOPROTEIN"/>
    <property type="match status" value="1"/>
</dbReference>
<evidence type="ECO:0000256" key="1">
    <source>
        <dbReference type="SAM" id="Coils"/>
    </source>
</evidence>
<comment type="caution">
    <text evidence="3">The sequence shown here is derived from an EMBL/GenBank/DDBJ whole genome shotgun (WGS) entry which is preliminary data.</text>
</comment>
<feature type="coiled-coil region" evidence="1">
    <location>
        <begin position="115"/>
        <end position="142"/>
    </location>
</feature>
<keyword evidence="2" id="KW-0732">Signal</keyword>
<dbReference type="RefSeq" id="WP_184015573.1">
    <property type="nucleotide sequence ID" value="NZ_JACHFD010000002.1"/>
</dbReference>
<evidence type="ECO:0000256" key="2">
    <source>
        <dbReference type="SAM" id="SignalP"/>
    </source>
</evidence>
<evidence type="ECO:0000313" key="4">
    <source>
        <dbReference type="Proteomes" id="UP000557717"/>
    </source>
</evidence>
<feature type="signal peptide" evidence="2">
    <location>
        <begin position="1"/>
        <end position="19"/>
    </location>
</feature>
<reference evidence="3 4" key="1">
    <citation type="submission" date="2020-08" db="EMBL/GenBank/DDBJ databases">
        <title>Genomic Encyclopedia of Type Strains, Phase IV (KMG-IV): sequencing the most valuable type-strain genomes for metagenomic binning, comparative biology and taxonomic classification.</title>
        <authorList>
            <person name="Goeker M."/>
        </authorList>
    </citation>
    <scope>NUCLEOTIDE SEQUENCE [LARGE SCALE GENOMIC DNA]</scope>
    <source>
        <strain evidence="3 4">YC6886</strain>
    </source>
</reference>
<feature type="chain" id="PRO_5033036368" evidence="2">
    <location>
        <begin position="20"/>
        <end position="190"/>
    </location>
</feature>
<dbReference type="Proteomes" id="UP000557717">
    <property type="component" value="Unassembled WGS sequence"/>
</dbReference>